<dbReference type="GO" id="GO:0008097">
    <property type="term" value="F:5S rRNA binding"/>
    <property type="evidence" value="ECO:0007669"/>
    <property type="project" value="TreeGrafter"/>
</dbReference>
<dbReference type="GO" id="GO:0003735">
    <property type="term" value="F:structural constituent of ribosome"/>
    <property type="evidence" value="ECO:0007669"/>
    <property type="project" value="InterPro"/>
</dbReference>
<dbReference type="Pfam" id="PF00861">
    <property type="entry name" value="Ribosomal_L18p"/>
    <property type="match status" value="1"/>
</dbReference>
<dbReference type="PROSITE" id="PS00525">
    <property type="entry name" value="RIBOSOMAL_L6_1"/>
    <property type="match status" value="1"/>
</dbReference>
<dbReference type="InterPro" id="IPR036789">
    <property type="entry name" value="Ribosomal_uL6-like_a/b-dom_sf"/>
</dbReference>
<dbReference type="PRINTS" id="PR00059">
    <property type="entry name" value="RIBOSOMALL6"/>
</dbReference>
<dbReference type="GO" id="GO:0022625">
    <property type="term" value="C:cytosolic large ribosomal subunit"/>
    <property type="evidence" value="ECO:0007669"/>
    <property type="project" value="TreeGrafter"/>
</dbReference>
<dbReference type="InterPro" id="IPR002358">
    <property type="entry name" value="Ribosomal_uL6_CS"/>
</dbReference>
<dbReference type="InterPro" id="IPR004389">
    <property type="entry name" value="Ribosomal_uL18_bac-type"/>
</dbReference>
<accession>A0A914YLI0</accession>
<organism evidence="10 11">
    <name type="scientific">Panagrolaimus superbus</name>
    <dbReference type="NCBI Taxonomy" id="310955"/>
    <lineage>
        <taxon>Eukaryota</taxon>
        <taxon>Metazoa</taxon>
        <taxon>Ecdysozoa</taxon>
        <taxon>Nematoda</taxon>
        <taxon>Chromadorea</taxon>
        <taxon>Rhabditida</taxon>
        <taxon>Tylenchina</taxon>
        <taxon>Panagrolaimomorpha</taxon>
        <taxon>Panagrolaimoidea</taxon>
        <taxon>Panagrolaimidae</taxon>
        <taxon>Panagrolaimus</taxon>
    </lineage>
</organism>
<dbReference type="Gene3D" id="3.30.420.100">
    <property type="match status" value="1"/>
</dbReference>
<keyword evidence="6 8" id="KW-0687">Ribonucleoprotein</keyword>
<evidence type="ECO:0000256" key="2">
    <source>
        <dbReference type="ARBA" id="ARBA00009356"/>
    </source>
</evidence>
<evidence type="ECO:0000256" key="8">
    <source>
        <dbReference type="RuleBase" id="RU003869"/>
    </source>
</evidence>
<sequence>MVIGVTEGFTKKLQLVGVGYRAAVKGNVINLSLGFSHPVDHQLPAGITAECPTQTEIVLKCADKQVIGQVAADLRAYRRPEPYKGKGVRYADEVKSARIRRATRARRKLQELGATRLVVHRTPRHIYAQVIAPNGSEVLVAASTVEKAIAEQLKYTGNKDAAAAVGKAVAERALEKGIKDVSFDRSGFQYHGRVQALADAAREAGLQF</sequence>
<evidence type="ECO:0000313" key="11">
    <source>
        <dbReference type="WBParaSite" id="PSU_v2.g19760.t1"/>
    </source>
</evidence>
<dbReference type="SUPFAM" id="SSF56053">
    <property type="entry name" value="Ribosomal protein L6"/>
    <property type="match status" value="1"/>
</dbReference>
<evidence type="ECO:0000256" key="1">
    <source>
        <dbReference type="ARBA" id="ARBA00007116"/>
    </source>
</evidence>
<dbReference type="GO" id="GO:0006412">
    <property type="term" value="P:translation"/>
    <property type="evidence" value="ECO:0007669"/>
    <property type="project" value="InterPro"/>
</dbReference>
<keyword evidence="5 8" id="KW-0689">Ribosomal protein</keyword>
<proteinExistence type="inferred from homology"/>
<dbReference type="InterPro" id="IPR019906">
    <property type="entry name" value="Ribosomal_uL6_bac-type"/>
</dbReference>
<evidence type="ECO:0000259" key="9">
    <source>
        <dbReference type="Pfam" id="PF00347"/>
    </source>
</evidence>
<name>A0A914YLI0_9BILA</name>
<reference evidence="11" key="1">
    <citation type="submission" date="2022-11" db="UniProtKB">
        <authorList>
            <consortium name="WormBaseParasite"/>
        </authorList>
    </citation>
    <scope>IDENTIFICATION</scope>
</reference>
<dbReference type="AlphaFoldDB" id="A0A914YLI0"/>
<evidence type="ECO:0000256" key="7">
    <source>
        <dbReference type="ARBA" id="ARBA00035303"/>
    </source>
</evidence>
<keyword evidence="3" id="KW-0699">rRNA-binding</keyword>
<dbReference type="NCBIfam" id="TIGR00060">
    <property type="entry name" value="L18_bact"/>
    <property type="match status" value="1"/>
</dbReference>
<dbReference type="PANTHER" id="PTHR12899:SF3">
    <property type="entry name" value="LARGE RIBOSOMAL SUBUNIT PROTEIN UL18M"/>
    <property type="match status" value="1"/>
</dbReference>
<evidence type="ECO:0000256" key="5">
    <source>
        <dbReference type="ARBA" id="ARBA00022980"/>
    </source>
</evidence>
<dbReference type="CDD" id="cd00432">
    <property type="entry name" value="Ribosomal_L18_L5e"/>
    <property type="match status" value="1"/>
</dbReference>
<evidence type="ECO:0000256" key="4">
    <source>
        <dbReference type="ARBA" id="ARBA00022884"/>
    </source>
</evidence>
<dbReference type="FunFam" id="3.30.420.100:FF:000001">
    <property type="entry name" value="50S ribosomal protein L18"/>
    <property type="match status" value="1"/>
</dbReference>
<evidence type="ECO:0000256" key="6">
    <source>
        <dbReference type="ARBA" id="ARBA00023274"/>
    </source>
</evidence>
<dbReference type="SUPFAM" id="SSF53137">
    <property type="entry name" value="Translational machinery components"/>
    <property type="match status" value="1"/>
</dbReference>
<dbReference type="InterPro" id="IPR005484">
    <property type="entry name" value="Ribosomal_uL18_bac/plant/anim"/>
</dbReference>
<keyword evidence="10" id="KW-1185">Reference proteome</keyword>
<dbReference type="InterPro" id="IPR057268">
    <property type="entry name" value="Ribosomal_L18"/>
</dbReference>
<dbReference type="InterPro" id="IPR020040">
    <property type="entry name" value="Ribosomal_uL6_a/b-dom"/>
</dbReference>
<dbReference type="FunFam" id="3.90.930.12:FF:000001">
    <property type="entry name" value="50S ribosomal protein L6"/>
    <property type="match status" value="1"/>
</dbReference>
<dbReference type="Proteomes" id="UP000887577">
    <property type="component" value="Unplaced"/>
</dbReference>
<feature type="domain" description="Large ribosomal subunit protein uL6 alpha-beta" evidence="9">
    <location>
        <begin position="16"/>
        <end position="90"/>
    </location>
</feature>
<keyword evidence="4" id="KW-0694">RNA-binding</keyword>
<evidence type="ECO:0000256" key="3">
    <source>
        <dbReference type="ARBA" id="ARBA00022730"/>
    </source>
</evidence>
<comment type="similarity">
    <text evidence="2 8">Belongs to the universal ribosomal protein uL6 family.</text>
</comment>
<evidence type="ECO:0000313" key="10">
    <source>
        <dbReference type="Proteomes" id="UP000887577"/>
    </source>
</evidence>
<protein>
    <recommendedName>
        <fullName evidence="7">Large ribosomal subunit protein uL18c</fullName>
    </recommendedName>
</protein>
<dbReference type="WBParaSite" id="PSU_v2.g19760.t1">
    <property type="protein sequence ID" value="PSU_v2.g19760.t1"/>
    <property type="gene ID" value="PSU_v2.g19760"/>
</dbReference>
<comment type="similarity">
    <text evidence="1">Belongs to the universal ribosomal protein uL18 family.</text>
</comment>
<dbReference type="HAMAP" id="MF_01337_B">
    <property type="entry name" value="Ribosomal_uL18_B"/>
    <property type="match status" value="1"/>
</dbReference>
<dbReference type="Gene3D" id="3.90.930.12">
    <property type="entry name" value="Ribosomal protein L6, alpha-beta domain"/>
    <property type="match status" value="1"/>
</dbReference>
<dbReference type="Pfam" id="PF00347">
    <property type="entry name" value="Ribosomal_L6"/>
    <property type="match status" value="1"/>
</dbReference>
<dbReference type="PANTHER" id="PTHR12899">
    <property type="entry name" value="39S RIBOSOMAL PROTEIN L18, MITOCHONDRIAL"/>
    <property type="match status" value="1"/>
</dbReference>